<dbReference type="PANTHER" id="PTHR34724">
    <property type="entry name" value="OS12G0596101 PROTEIN"/>
    <property type="match status" value="1"/>
</dbReference>
<comment type="caution">
    <text evidence="2">The sequence shown here is derived from an EMBL/GenBank/DDBJ whole genome shotgun (WGS) entry which is preliminary data.</text>
</comment>
<gene>
    <name evidence="2" type="ORF">DERYTH_LOCUS2240</name>
</gene>
<name>A0A9N8ZBI5_9GLOM</name>
<dbReference type="Proteomes" id="UP000789405">
    <property type="component" value="Unassembled WGS sequence"/>
</dbReference>
<dbReference type="EMBL" id="CAJVPY010000694">
    <property type="protein sequence ID" value="CAG8487466.1"/>
    <property type="molecule type" value="Genomic_DNA"/>
</dbReference>
<evidence type="ECO:0000256" key="1">
    <source>
        <dbReference type="SAM" id="Phobius"/>
    </source>
</evidence>
<evidence type="ECO:0000313" key="2">
    <source>
        <dbReference type="EMBL" id="CAG8487466.1"/>
    </source>
</evidence>
<proteinExistence type="predicted"/>
<keyword evidence="1" id="KW-0812">Transmembrane</keyword>
<dbReference type="AlphaFoldDB" id="A0A9N8ZBI5"/>
<keyword evidence="1" id="KW-1133">Transmembrane helix</keyword>
<protein>
    <submittedName>
        <fullName evidence="2">12703_t:CDS:1</fullName>
    </submittedName>
</protein>
<dbReference type="PANTHER" id="PTHR34724:SF2">
    <property type="entry name" value="OS12G0596101 PROTEIN"/>
    <property type="match status" value="1"/>
</dbReference>
<evidence type="ECO:0000313" key="3">
    <source>
        <dbReference type="Proteomes" id="UP000789405"/>
    </source>
</evidence>
<keyword evidence="3" id="KW-1185">Reference proteome</keyword>
<accession>A0A9N8ZBI5</accession>
<sequence>MCFKVVCQTCNKYTWAGCGRHADSVMSQIPKEDQCVCKKDTPKVDNNSTDIKVVALVIGVFVTTYWWLYW</sequence>
<feature type="transmembrane region" description="Helical" evidence="1">
    <location>
        <begin position="51"/>
        <end position="69"/>
    </location>
</feature>
<reference evidence="2" key="1">
    <citation type="submission" date="2021-06" db="EMBL/GenBank/DDBJ databases">
        <authorList>
            <person name="Kallberg Y."/>
            <person name="Tangrot J."/>
            <person name="Rosling A."/>
        </authorList>
    </citation>
    <scope>NUCLEOTIDE SEQUENCE</scope>
    <source>
        <strain evidence="2">MA453B</strain>
    </source>
</reference>
<dbReference type="OrthoDB" id="88410at2759"/>
<organism evidence="2 3">
    <name type="scientific">Dentiscutata erythropus</name>
    <dbReference type="NCBI Taxonomy" id="1348616"/>
    <lineage>
        <taxon>Eukaryota</taxon>
        <taxon>Fungi</taxon>
        <taxon>Fungi incertae sedis</taxon>
        <taxon>Mucoromycota</taxon>
        <taxon>Glomeromycotina</taxon>
        <taxon>Glomeromycetes</taxon>
        <taxon>Diversisporales</taxon>
        <taxon>Gigasporaceae</taxon>
        <taxon>Dentiscutata</taxon>
    </lineage>
</organism>
<keyword evidence="1" id="KW-0472">Membrane</keyword>